<keyword evidence="2" id="KW-1185">Reference proteome</keyword>
<protein>
    <submittedName>
        <fullName evidence="1">Uncharacterized protein</fullName>
    </submittedName>
</protein>
<dbReference type="AlphaFoldDB" id="A0A5C5VNQ4"/>
<evidence type="ECO:0000313" key="1">
    <source>
        <dbReference type="EMBL" id="TWT39573.1"/>
    </source>
</evidence>
<accession>A0A5C5VNQ4</accession>
<comment type="caution">
    <text evidence="1">The sequence shown here is derived from an EMBL/GenBank/DDBJ whole genome shotgun (WGS) entry which is preliminary data.</text>
</comment>
<gene>
    <name evidence="1" type="ORF">Enr8_12730</name>
</gene>
<dbReference type="RefSeq" id="WP_146429732.1">
    <property type="nucleotide sequence ID" value="NZ_SJPF01000001.1"/>
</dbReference>
<name>A0A5C5VNQ4_9BACT</name>
<evidence type="ECO:0000313" key="2">
    <source>
        <dbReference type="Proteomes" id="UP000318878"/>
    </source>
</evidence>
<proteinExistence type="predicted"/>
<sequence>MNSSLRRFLTLTLATLTALSVGGRIVVAQEPLPADPHYLYHEGLPPGAMGQLALLKKRPVVGYFQPVEIVPPAGTQVSFINNGAFGPDVPSPALAGCLIGQVYRMRLSNIPLNPGVELYPTIELVDRLCPPPGKELKFPVPIHITAEEIRYASEGKMVVRVIYVEPPMDAIPEAQDKSFQPFFEVPPGGDPIQIADELGRPIAILRMGSRTITDHERMGEFDYRSPPIMVYDRAALGPDMAPVQGEPPMYIEPPVNREATRQPIMPFVPPTAYLPPNVAERPNYAPPGNVQTR</sequence>
<reference evidence="1 2" key="1">
    <citation type="submission" date="2019-02" db="EMBL/GenBank/DDBJ databases">
        <title>Deep-cultivation of Planctomycetes and their phenomic and genomic characterization uncovers novel biology.</title>
        <authorList>
            <person name="Wiegand S."/>
            <person name="Jogler M."/>
            <person name="Boedeker C."/>
            <person name="Pinto D."/>
            <person name="Vollmers J."/>
            <person name="Rivas-Marin E."/>
            <person name="Kohn T."/>
            <person name="Peeters S.H."/>
            <person name="Heuer A."/>
            <person name="Rast P."/>
            <person name="Oberbeckmann S."/>
            <person name="Bunk B."/>
            <person name="Jeske O."/>
            <person name="Meyerdierks A."/>
            <person name="Storesund J.E."/>
            <person name="Kallscheuer N."/>
            <person name="Luecker S."/>
            <person name="Lage O.M."/>
            <person name="Pohl T."/>
            <person name="Merkel B.J."/>
            <person name="Hornburger P."/>
            <person name="Mueller R.-W."/>
            <person name="Bruemmer F."/>
            <person name="Labrenz M."/>
            <person name="Spormann A.M."/>
            <person name="Op Den Camp H."/>
            <person name="Overmann J."/>
            <person name="Amann R."/>
            <person name="Jetten M.S.M."/>
            <person name="Mascher T."/>
            <person name="Medema M.H."/>
            <person name="Devos D.P."/>
            <person name="Kaster A.-K."/>
            <person name="Ovreas L."/>
            <person name="Rohde M."/>
            <person name="Galperin M.Y."/>
            <person name="Jogler C."/>
        </authorList>
    </citation>
    <scope>NUCLEOTIDE SEQUENCE [LARGE SCALE GENOMIC DNA]</scope>
    <source>
        <strain evidence="1 2">Enr8</strain>
    </source>
</reference>
<dbReference type="EMBL" id="SJPF01000001">
    <property type="protein sequence ID" value="TWT39573.1"/>
    <property type="molecule type" value="Genomic_DNA"/>
</dbReference>
<dbReference type="Proteomes" id="UP000318878">
    <property type="component" value="Unassembled WGS sequence"/>
</dbReference>
<organism evidence="1 2">
    <name type="scientific">Blastopirellula retiformator</name>
    <dbReference type="NCBI Taxonomy" id="2527970"/>
    <lineage>
        <taxon>Bacteria</taxon>
        <taxon>Pseudomonadati</taxon>
        <taxon>Planctomycetota</taxon>
        <taxon>Planctomycetia</taxon>
        <taxon>Pirellulales</taxon>
        <taxon>Pirellulaceae</taxon>
        <taxon>Blastopirellula</taxon>
    </lineage>
</organism>
<dbReference type="OrthoDB" id="278943at2"/>